<evidence type="ECO:0000256" key="5">
    <source>
        <dbReference type="ARBA" id="ARBA00023136"/>
    </source>
</evidence>
<evidence type="ECO:0000259" key="9">
    <source>
        <dbReference type="PROSITE" id="PS50262"/>
    </source>
</evidence>
<evidence type="ECO:0000313" key="10">
    <source>
        <dbReference type="EMBL" id="PFX33380.1"/>
    </source>
</evidence>
<keyword evidence="2 8" id="KW-0812">Transmembrane</keyword>
<keyword evidence="3 8" id="KW-1133">Transmembrane helix</keyword>
<proteinExistence type="predicted"/>
<evidence type="ECO:0000256" key="3">
    <source>
        <dbReference type="ARBA" id="ARBA00022989"/>
    </source>
</evidence>
<keyword evidence="11" id="KW-1185">Reference proteome</keyword>
<feature type="transmembrane region" description="Helical" evidence="8">
    <location>
        <begin position="229"/>
        <end position="250"/>
    </location>
</feature>
<sequence>MNNITGYRFPPTANTSIFSPTPNSTQLVPTNQKSPSGNFINTILTSSFVFVITAGVIDLLVAVILGPLRVAELFIGWPLGEFFCRFLAPFQEVIVCVSAVTHTLIALERHRGIVTPFKPKLSIPTAKIAIAVIWCTCCLTIGLPLALVLKEVELKGKKYCKASWPSIHSRQVYEVFLITAFIVVPLIMQTATYIKIVATIKKEDASSQTISRSGTVEQRRNQIRKKAHLVKMLVILVAVFQVCFIPRGIYMLVYEFASASYKEANRDGMMIANISTILIFYLKHVLNPFILFAMSTEFRNNCFPRKLCKNNSNFASSMSRYMSKNSRTQVSRNSEVFEEKEMSKLCDSSSPDVLEGKKGKAVFV</sequence>
<dbReference type="CDD" id="cd00637">
    <property type="entry name" value="7tm_classA_rhodopsin-like"/>
    <property type="match status" value="1"/>
</dbReference>
<dbReference type="SUPFAM" id="SSF81321">
    <property type="entry name" value="Family A G protein-coupled receptor-like"/>
    <property type="match status" value="1"/>
</dbReference>
<keyword evidence="5 8" id="KW-0472">Membrane</keyword>
<dbReference type="Proteomes" id="UP000225706">
    <property type="component" value="Unassembled WGS sequence"/>
</dbReference>
<organism evidence="10 11">
    <name type="scientific">Stylophora pistillata</name>
    <name type="common">Smooth cauliflower coral</name>
    <dbReference type="NCBI Taxonomy" id="50429"/>
    <lineage>
        <taxon>Eukaryota</taxon>
        <taxon>Metazoa</taxon>
        <taxon>Cnidaria</taxon>
        <taxon>Anthozoa</taxon>
        <taxon>Hexacorallia</taxon>
        <taxon>Scleractinia</taxon>
        <taxon>Astrocoeniina</taxon>
        <taxon>Pocilloporidae</taxon>
        <taxon>Stylophora</taxon>
    </lineage>
</organism>
<feature type="domain" description="G-protein coupled receptors family 1 profile" evidence="9">
    <location>
        <begin position="22"/>
        <end position="291"/>
    </location>
</feature>
<dbReference type="Gene3D" id="1.20.1070.10">
    <property type="entry name" value="Rhodopsin 7-helix transmembrane proteins"/>
    <property type="match status" value="1"/>
</dbReference>
<name>A0A2B4SWY4_STYPI</name>
<reference evidence="11" key="1">
    <citation type="journal article" date="2017" name="bioRxiv">
        <title>Comparative analysis of the genomes of Stylophora pistillata and Acropora digitifera provides evidence for extensive differences between species of corals.</title>
        <authorList>
            <person name="Voolstra C.R."/>
            <person name="Li Y."/>
            <person name="Liew Y.J."/>
            <person name="Baumgarten S."/>
            <person name="Zoccola D."/>
            <person name="Flot J.-F."/>
            <person name="Tambutte S."/>
            <person name="Allemand D."/>
            <person name="Aranda M."/>
        </authorList>
    </citation>
    <scope>NUCLEOTIDE SEQUENCE [LARGE SCALE GENOMIC DNA]</scope>
</reference>
<dbReference type="EMBL" id="LSMT01000012">
    <property type="protein sequence ID" value="PFX33380.1"/>
    <property type="molecule type" value="Genomic_DNA"/>
</dbReference>
<feature type="transmembrane region" description="Helical" evidence="8">
    <location>
        <begin position="128"/>
        <end position="149"/>
    </location>
</feature>
<evidence type="ECO:0000256" key="6">
    <source>
        <dbReference type="ARBA" id="ARBA00023170"/>
    </source>
</evidence>
<keyword evidence="6 10" id="KW-0675">Receptor</keyword>
<evidence type="ECO:0000256" key="7">
    <source>
        <dbReference type="ARBA" id="ARBA00023224"/>
    </source>
</evidence>
<dbReference type="InterPro" id="IPR000276">
    <property type="entry name" value="GPCR_Rhodpsn"/>
</dbReference>
<evidence type="ECO:0000256" key="8">
    <source>
        <dbReference type="SAM" id="Phobius"/>
    </source>
</evidence>
<evidence type="ECO:0000256" key="2">
    <source>
        <dbReference type="ARBA" id="ARBA00022692"/>
    </source>
</evidence>
<comment type="subcellular location">
    <subcellularLocation>
        <location evidence="1">Membrane</location>
        <topology evidence="1">Multi-pass membrane protein</topology>
    </subcellularLocation>
</comment>
<feature type="transmembrane region" description="Helical" evidence="8">
    <location>
        <begin position="175"/>
        <end position="194"/>
    </location>
</feature>
<dbReference type="OrthoDB" id="9046662at2759"/>
<dbReference type="PRINTS" id="PR00237">
    <property type="entry name" value="GPCRRHODOPSN"/>
</dbReference>
<keyword evidence="4" id="KW-0297">G-protein coupled receptor</keyword>
<feature type="transmembrane region" description="Helical" evidence="8">
    <location>
        <begin position="86"/>
        <end position="107"/>
    </location>
</feature>
<dbReference type="Pfam" id="PF00001">
    <property type="entry name" value="7tm_1"/>
    <property type="match status" value="1"/>
</dbReference>
<dbReference type="InterPro" id="IPR017452">
    <property type="entry name" value="GPCR_Rhodpsn_7TM"/>
</dbReference>
<dbReference type="PROSITE" id="PS50262">
    <property type="entry name" value="G_PROTEIN_RECEP_F1_2"/>
    <property type="match status" value="1"/>
</dbReference>
<dbReference type="PANTHER" id="PTHR45695:SF9">
    <property type="entry name" value="LEUCOKININ RECEPTOR"/>
    <property type="match status" value="1"/>
</dbReference>
<dbReference type="PANTHER" id="PTHR45695">
    <property type="entry name" value="LEUCOKININ RECEPTOR-RELATED"/>
    <property type="match status" value="1"/>
</dbReference>
<keyword evidence="7" id="KW-0807">Transducer</keyword>
<dbReference type="GO" id="GO:0004930">
    <property type="term" value="F:G protein-coupled receptor activity"/>
    <property type="evidence" value="ECO:0007669"/>
    <property type="project" value="UniProtKB-KW"/>
</dbReference>
<protein>
    <submittedName>
        <fullName evidence="10">Neuropeptide FF receptor 2</fullName>
    </submittedName>
</protein>
<gene>
    <name evidence="10" type="primary">Npffr2</name>
    <name evidence="10" type="ORF">AWC38_SpisGene1721</name>
</gene>
<feature type="transmembrane region" description="Helical" evidence="8">
    <location>
        <begin position="270"/>
        <end position="293"/>
    </location>
</feature>
<evidence type="ECO:0000313" key="11">
    <source>
        <dbReference type="Proteomes" id="UP000225706"/>
    </source>
</evidence>
<accession>A0A2B4SWY4</accession>
<dbReference type="AlphaFoldDB" id="A0A2B4SWY4"/>
<dbReference type="STRING" id="50429.A0A2B4SWY4"/>
<comment type="caution">
    <text evidence="10">The sequence shown here is derived from an EMBL/GenBank/DDBJ whole genome shotgun (WGS) entry which is preliminary data.</text>
</comment>
<feature type="transmembrane region" description="Helical" evidence="8">
    <location>
        <begin position="43"/>
        <end position="66"/>
    </location>
</feature>
<evidence type="ECO:0000256" key="4">
    <source>
        <dbReference type="ARBA" id="ARBA00023040"/>
    </source>
</evidence>
<dbReference type="GO" id="GO:0005886">
    <property type="term" value="C:plasma membrane"/>
    <property type="evidence" value="ECO:0007669"/>
    <property type="project" value="TreeGrafter"/>
</dbReference>
<evidence type="ECO:0000256" key="1">
    <source>
        <dbReference type="ARBA" id="ARBA00004141"/>
    </source>
</evidence>